<name>A0ABV2U8T2_9ACTN</name>
<evidence type="ECO:0000313" key="11">
    <source>
        <dbReference type="EMBL" id="MET8433891.1"/>
    </source>
</evidence>
<keyword evidence="5 8" id="KW-0646">Protease inhibitor</keyword>
<evidence type="ECO:0000256" key="6">
    <source>
        <dbReference type="ARBA" id="ARBA00022900"/>
    </source>
</evidence>
<gene>
    <name evidence="11" type="ORF">ABZV61_14050</name>
</gene>
<reference evidence="11 12" key="1">
    <citation type="submission" date="2024-06" db="EMBL/GenBank/DDBJ databases">
        <title>The Natural Products Discovery Center: Release of the First 8490 Sequenced Strains for Exploring Actinobacteria Biosynthetic Diversity.</title>
        <authorList>
            <person name="Kalkreuter E."/>
            <person name="Kautsar S.A."/>
            <person name="Yang D."/>
            <person name="Bader C.D."/>
            <person name="Teijaro C.N."/>
            <person name="Fluegel L."/>
            <person name="Davis C.M."/>
            <person name="Simpson J.R."/>
            <person name="Lauterbach L."/>
            <person name="Steele A.D."/>
            <person name="Gui C."/>
            <person name="Meng S."/>
            <person name="Li G."/>
            <person name="Viehrig K."/>
            <person name="Ye F."/>
            <person name="Su P."/>
            <person name="Kiefer A.F."/>
            <person name="Nichols A."/>
            <person name="Cepeda A.J."/>
            <person name="Yan W."/>
            <person name="Fan B."/>
            <person name="Jiang Y."/>
            <person name="Adhikari A."/>
            <person name="Zheng C.-J."/>
            <person name="Schuster L."/>
            <person name="Cowan T.M."/>
            <person name="Smanski M.J."/>
            <person name="Chevrette M.G."/>
            <person name="De Carvalho L.P.S."/>
            <person name="Shen B."/>
        </authorList>
    </citation>
    <scope>NUCLEOTIDE SEQUENCE [LARGE SCALE GENOMIC DNA]</scope>
    <source>
        <strain evidence="11 12">NPDC005137</strain>
    </source>
</reference>
<evidence type="ECO:0000313" key="12">
    <source>
        <dbReference type="Proteomes" id="UP001550044"/>
    </source>
</evidence>
<keyword evidence="4" id="KW-0964">Secreted</keyword>
<keyword evidence="12" id="KW-1185">Reference proteome</keyword>
<dbReference type="InterPro" id="IPR023549">
    <property type="entry name" value="Subtilisin_inhibitor"/>
</dbReference>
<dbReference type="RefSeq" id="WP_356496811.1">
    <property type="nucleotide sequence ID" value="NZ_JBEXEF010000015.1"/>
</dbReference>
<dbReference type="SUPFAM" id="SSF55399">
    <property type="entry name" value="Subtilisin inhibitor"/>
    <property type="match status" value="1"/>
</dbReference>
<sequence length="135" mass="14109">MILSTVARRLAAASLTAAALAAPLLMSPTAHADSRETLLFLTVSGSENTWIRGIALECPATSQGHHPRAAEACAALDEAGGDFDTLPGDPHLCPLFHDPVTVTAKGTYNSDTVDWQRTYPNACAMEAAAGPVFAF</sequence>
<dbReference type="InterPro" id="IPR036819">
    <property type="entry name" value="Subtilisin_inhibitor-like_sf"/>
</dbReference>
<protein>
    <submittedName>
        <fullName evidence="11">SSI family serine proteinase inhibitor</fullName>
    </submittedName>
</protein>
<dbReference type="Gene3D" id="3.30.350.10">
    <property type="entry name" value="Subtilisin inhibitor-like"/>
    <property type="match status" value="1"/>
</dbReference>
<dbReference type="PRINTS" id="PR00294">
    <property type="entry name" value="SSBTLNINHBTR"/>
</dbReference>
<evidence type="ECO:0000256" key="9">
    <source>
        <dbReference type="SAM" id="SignalP"/>
    </source>
</evidence>
<evidence type="ECO:0000256" key="1">
    <source>
        <dbReference type="ARBA" id="ARBA00004613"/>
    </source>
</evidence>
<comment type="subcellular location">
    <subcellularLocation>
        <location evidence="1">Secreted</location>
    </subcellularLocation>
</comment>
<dbReference type="EMBL" id="JBEXIP010000008">
    <property type="protein sequence ID" value="MET8433891.1"/>
    <property type="molecule type" value="Genomic_DNA"/>
</dbReference>
<dbReference type="Pfam" id="PF00720">
    <property type="entry name" value="SSI"/>
    <property type="match status" value="1"/>
</dbReference>
<evidence type="ECO:0000256" key="2">
    <source>
        <dbReference type="ARBA" id="ARBA00010472"/>
    </source>
</evidence>
<comment type="similarity">
    <text evidence="2 8">Belongs to the protease inhibitor I16 (SSI) family.</text>
</comment>
<evidence type="ECO:0000259" key="10">
    <source>
        <dbReference type="Pfam" id="PF00720"/>
    </source>
</evidence>
<evidence type="ECO:0000256" key="8">
    <source>
        <dbReference type="RuleBase" id="RU003471"/>
    </source>
</evidence>
<dbReference type="InterPro" id="IPR000691">
    <property type="entry name" value="Prot_inh_I16_SSI"/>
</dbReference>
<evidence type="ECO:0000256" key="3">
    <source>
        <dbReference type="ARBA" id="ARBA00011738"/>
    </source>
</evidence>
<comment type="caution">
    <text evidence="11">The sequence shown here is derived from an EMBL/GenBank/DDBJ whole genome shotgun (WGS) entry which is preliminary data.</text>
</comment>
<evidence type="ECO:0000256" key="7">
    <source>
        <dbReference type="ARBA" id="ARBA00023157"/>
    </source>
</evidence>
<comment type="subunit">
    <text evidence="3">Homodimer.</text>
</comment>
<feature type="signal peptide" evidence="9">
    <location>
        <begin position="1"/>
        <end position="32"/>
    </location>
</feature>
<dbReference type="Proteomes" id="UP001550044">
    <property type="component" value="Unassembled WGS sequence"/>
</dbReference>
<evidence type="ECO:0000256" key="4">
    <source>
        <dbReference type="ARBA" id="ARBA00022525"/>
    </source>
</evidence>
<proteinExistence type="inferred from homology"/>
<organism evidence="11 12">
    <name type="scientific">Streptomyces sp. 900116325</name>
    <dbReference type="NCBI Taxonomy" id="3154295"/>
    <lineage>
        <taxon>Bacteria</taxon>
        <taxon>Bacillati</taxon>
        <taxon>Actinomycetota</taxon>
        <taxon>Actinomycetes</taxon>
        <taxon>Kitasatosporales</taxon>
        <taxon>Streptomycetaceae</taxon>
        <taxon>Streptomyces</taxon>
    </lineage>
</organism>
<keyword evidence="7" id="KW-1015">Disulfide bond</keyword>
<feature type="domain" description="Subtilisin inhibitor" evidence="10">
    <location>
        <begin position="37"/>
        <end position="121"/>
    </location>
</feature>
<keyword evidence="9" id="KW-0732">Signal</keyword>
<evidence type="ECO:0000256" key="5">
    <source>
        <dbReference type="ARBA" id="ARBA00022690"/>
    </source>
</evidence>
<accession>A0ABV2U8T2</accession>
<keyword evidence="6 8" id="KW-0722">Serine protease inhibitor</keyword>
<feature type="chain" id="PRO_5047537090" evidence="9">
    <location>
        <begin position="33"/>
        <end position="135"/>
    </location>
</feature>